<organism evidence="1 2">
    <name type="scientific">Albula glossodonta</name>
    <name type="common">roundjaw bonefish</name>
    <dbReference type="NCBI Taxonomy" id="121402"/>
    <lineage>
        <taxon>Eukaryota</taxon>
        <taxon>Metazoa</taxon>
        <taxon>Chordata</taxon>
        <taxon>Craniata</taxon>
        <taxon>Vertebrata</taxon>
        <taxon>Euteleostomi</taxon>
        <taxon>Actinopterygii</taxon>
        <taxon>Neopterygii</taxon>
        <taxon>Teleostei</taxon>
        <taxon>Albuliformes</taxon>
        <taxon>Albulidae</taxon>
        <taxon>Albula</taxon>
    </lineage>
</organism>
<dbReference type="Proteomes" id="UP000824540">
    <property type="component" value="Unassembled WGS sequence"/>
</dbReference>
<reference evidence="1" key="1">
    <citation type="thesis" date="2021" institute="BYU ScholarsArchive" country="Provo, UT, USA">
        <title>Applications of and Algorithms for Genome Assembly and Genomic Analyses with an Emphasis on Marine Teleosts.</title>
        <authorList>
            <person name="Pickett B.D."/>
        </authorList>
    </citation>
    <scope>NUCLEOTIDE SEQUENCE</scope>
    <source>
        <strain evidence="1">HI-2016</strain>
    </source>
</reference>
<keyword evidence="2" id="KW-1185">Reference proteome</keyword>
<gene>
    <name evidence="1" type="ORF">JZ751_024233</name>
</gene>
<dbReference type="AlphaFoldDB" id="A0A8T2NN99"/>
<name>A0A8T2NN99_9TELE</name>
<evidence type="ECO:0000313" key="2">
    <source>
        <dbReference type="Proteomes" id="UP000824540"/>
    </source>
</evidence>
<accession>A0A8T2NN99</accession>
<protein>
    <submittedName>
        <fullName evidence="1">Uncharacterized protein</fullName>
    </submittedName>
</protein>
<comment type="caution">
    <text evidence="1">The sequence shown here is derived from an EMBL/GenBank/DDBJ whole genome shotgun (WGS) entry which is preliminary data.</text>
</comment>
<proteinExistence type="predicted"/>
<dbReference type="EMBL" id="JAFBMS010000059">
    <property type="protein sequence ID" value="KAG9339038.1"/>
    <property type="molecule type" value="Genomic_DNA"/>
</dbReference>
<evidence type="ECO:0000313" key="1">
    <source>
        <dbReference type="EMBL" id="KAG9339038.1"/>
    </source>
</evidence>
<sequence>MRALYIPCKGAGVDLAGLSENSAAVFTVRGQKKVNKFNFDSYCKLLYRGGGTGEEDYCALNARSGVRVLCTPFRTRAPAGMKDESPGSFETGPVKVDATPGYRNALFLMSVGESLGTLSRVELQKDTYN</sequence>